<accession>A0A4Y2VE61</accession>
<comment type="caution">
    <text evidence="1">The sequence shown here is derived from an EMBL/GenBank/DDBJ whole genome shotgun (WGS) entry which is preliminary data.</text>
</comment>
<dbReference type="EMBL" id="BGPR01045926">
    <property type="protein sequence ID" value="GBO22862.1"/>
    <property type="molecule type" value="Genomic_DNA"/>
</dbReference>
<keyword evidence="2" id="KW-1185">Reference proteome</keyword>
<proteinExistence type="predicted"/>
<evidence type="ECO:0000313" key="1">
    <source>
        <dbReference type="EMBL" id="GBO22862.1"/>
    </source>
</evidence>
<reference evidence="1 2" key="1">
    <citation type="journal article" date="2019" name="Sci. Rep.">
        <title>Orb-weaving spider Araneus ventricosus genome elucidates the spidroin gene catalogue.</title>
        <authorList>
            <person name="Kono N."/>
            <person name="Nakamura H."/>
            <person name="Ohtoshi R."/>
            <person name="Moran D.A.P."/>
            <person name="Shinohara A."/>
            <person name="Yoshida Y."/>
            <person name="Fujiwara M."/>
            <person name="Mori M."/>
            <person name="Tomita M."/>
            <person name="Arakawa K."/>
        </authorList>
    </citation>
    <scope>NUCLEOTIDE SEQUENCE [LARGE SCALE GENOMIC DNA]</scope>
</reference>
<organism evidence="1 2">
    <name type="scientific">Araneus ventricosus</name>
    <name type="common">Orbweaver spider</name>
    <name type="synonym">Epeira ventricosa</name>
    <dbReference type="NCBI Taxonomy" id="182803"/>
    <lineage>
        <taxon>Eukaryota</taxon>
        <taxon>Metazoa</taxon>
        <taxon>Ecdysozoa</taxon>
        <taxon>Arthropoda</taxon>
        <taxon>Chelicerata</taxon>
        <taxon>Arachnida</taxon>
        <taxon>Araneae</taxon>
        <taxon>Araneomorphae</taxon>
        <taxon>Entelegynae</taxon>
        <taxon>Araneoidea</taxon>
        <taxon>Araneidae</taxon>
        <taxon>Araneus</taxon>
    </lineage>
</organism>
<protein>
    <submittedName>
        <fullName evidence="1">Uncharacterized protein</fullName>
    </submittedName>
</protein>
<evidence type="ECO:0000313" key="2">
    <source>
        <dbReference type="Proteomes" id="UP000499080"/>
    </source>
</evidence>
<gene>
    <name evidence="1" type="ORF">AVEN_255730_1</name>
</gene>
<dbReference type="AlphaFoldDB" id="A0A4Y2VE61"/>
<name>A0A4Y2VE61_ARAVE</name>
<dbReference type="Proteomes" id="UP000499080">
    <property type="component" value="Unassembled WGS sequence"/>
</dbReference>
<sequence length="109" mass="12247">MPRFKDKYTVKTGVPVQLSHLLYEQKCASAEISKNTGQHPKEASRKWCAMTRKPRTAELIRQPNIYRDTLYPGAAPAISHASTFYQDGASCHYGNIIRESLIQHSQLGG</sequence>